<keyword evidence="1" id="KW-0547">Nucleotide-binding</keyword>
<dbReference type="PANTHER" id="PTHR18934:SF99">
    <property type="entry name" value="ATP-DEPENDENT RNA HELICASE DHX37-RELATED"/>
    <property type="match status" value="1"/>
</dbReference>
<keyword evidence="2" id="KW-0378">Hydrolase</keyword>
<feature type="compositionally biased region" description="Acidic residues" evidence="5">
    <location>
        <begin position="177"/>
        <end position="187"/>
    </location>
</feature>
<dbReference type="AlphaFoldDB" id="A0A183E0G4"/>
<dbReference type="WBParaSite" id="GPUH_0001447401-mRNA-1">
    <property type="protein sequence ID" value="GPUH_0001447401-mRNA-1"/>
    <property type="gene ID" value="GPUH_0001447401"/>
</dbReference>
<dbReference type="Gene3D" id="3.40.50.300">
    <property type="entry name" value="P-loop containing nucleotide triphosphate hydrolases"/>
    <property type="match status" value="2"/>
</dbReference>
<name>A0A183E0G4_9BILA</name>
<gene>
    <name evidence="6" type="ORF">GPUH_LOCUS14456</name>
</gene>
<feature type="compositionally biased region" description="Basic and acidic residues" evidence="5">
    <location>
        <begin position="134"/>
        <end position="160"/>
    </location>
</feature>
<reference evidence="8" key="1">
    <citation type="submission" date="2016-06" db="UniProtKB">
        <authorList>
            <consortium name="WormBaseParasite"/>
        </authorList>
    </citation>
    <scope>IDENTIFICATION</scope>
</reference>
<dbReference type="PANTHER" id="PTHR18934">
    <property type="entry name" value="ATP-DEPENDENT RNA HELICASE"/>
    <property type="match status" value="1"/>
</dbReference>
<reference evidence="6 7" key="2">
    <citation type="submission" date="2018-11" db="EMBL/GenBank/DDBJ databases">
        <authorList>
            <consortium name="Pathogen Informatics"/>
        </authorList>
    </citation>
    <scope>NUCLEOTIDE SEQUENCE [LARGE SCALE GENOMIC DNA]</scope>
</reference>
<dbReference type="GO" id="GO:0004386">
    <property type="term" value="F:helicase activity"/>
    <property type="evidence" value="ECO:0007669"/>
    <property type="project" value="UniProtKB-KW"/>
</dbReference>
<dbReference type="GO" id="GO:0005730">
    <property type="term" value="C:nucleolus"/>
    <property type="evidence" value="ECO:0007669"/>
    <property type="project" value="TreeGrafter"/>
</dbReference>
<dbReference type="InterPro" id="IPR027417">
    <property type="entry name" value="P-loop_NTPase"/>
</dbReference>
<dbReference type="EMBL" id="UYRT01081284">
    <property type="protein sequence ID" value="VDN24196.1"/>
    <property type="molecule type" value="Genomic_DNA"/>
</dbReference>
<dbReference type="GO" id="GO:0000462">
    <property type="term" value="P:maturation of SSU-rRNA from tricistronic rRNA transcript (SSU-rRNA, 5.8S rRNA, LSU-rRNA)"/>
    <property type="evidence" value="ECO:0007669"/>
    <property type="project" value="TreeGrafter"/>
</dbReference>
<sequence>MYSDVLIGLLTRIAPYRSRQGSPLKLIIMSATLQLDDFRNKRLFTGPLPPALKIDARQYPVTVHFEKQTPEDYLAAAYQKVCKIHSQKGPGTILVFLSGRLEKNDDSLFLLQVITLLKWLRARFPIRNRKKERKSGEKKTMKGKRNRTEEQKSASSKEKSLGGVDVEIADDRFADADNLDWEEDGSDSEVRDMVWSKN</sequence>
<evidence type="ECO:0000256" key="5">
    <source>
        <dbReference type="SAM" id="MobiDB-lite"/>
    </source>
</evidence>
<organism evidence="8">
    <name type="scientific">Gongylonema pulchrum</name>
    <dbReference type="NCBI Taxonomy" id="637853"/>
    <lineage>
        <taxon>Eukaryota</taxon>
        <taxon>Metazoa</taxon>
        <taxon>Ecdysozoa</taxon>
        <taxon>Nematoda</taxon>
        <taxon>Chromadorea</taxon>
        <taxon>Rhabditida</taxon>
        <taxon>Spirurina</taxon>
        <taxon>Spiruromorpha</taxon>
        <taxon>Spiruroidea</taxon>
        <taxon>Gongylonematidae</taxon>
        <taxon>Gongylonema</taxon>
    </lineage>
</organism>
<dbReference type="GO" id="GO:0005524">
    <property type="term" value="F:ATP binding"/>
    <property type="evidence" value="ECO:0007669"/>
    <property type="project" value="UniProtKB-KW"/>
</dbReference>
<dbReference type="Proteomes" id="UP000271098">
    <property type="component" value="Unassembled WGS sequence"/>
</dbReference>
<keyword evidence="4" id="KW-0067">ATP-binding</keyword>
<protein>
    <submittedName>
        <fullName evidence="8">Ku domain-containing protein</fullName>
    </submittedName>
</protein>
<evidence type="ECO:0000256" key="3">
    <source>
        <dbReference type="ARBA" id="ARBA00022806"/>
    </source>
</evidence>
<dbReference type="GO" id="GO:0016787">
    <property type="term" value="F:hydrolase activity"/>
    <property type="evidence" value="ECO:0007669"/>
    <property type="project" value="UniProtKB-KW"/>
</dbReference>
<keyword evidence="3" id="KW-0347">Helicase</keyword>
<dbReference type="OrthoDB" id="10025033at2759"/>
<evidence type="ECO:0000313" key="6">
    <source>
        <dbReference type="EMBL" id="VDN24196.1"/>
    </source>
</evidence>
<evidence type="ECO:0000256" key="4">
    <source>
        <dbReference type="ARBA" id="ARBA00022840"/>
    </source>
</evidence>
<evidence type="ECO:0000313" key="8">
    <source>
        <dbReference type="WBParaSite" id="GPUH_0001447401-mRNA-1"/>
    </source>
</evidence>
<accession>A0A183E0G4</accession>
<keyword evidence="7" id="KW-1185">Reference proteome</keyword>
<evidence type="ECO:0000313" key="7">
    <source>
        <dbReference type="Proteomes" id="UP000271098"/>
    </source>
</evidence>
<proteinExistence type="predicted"/>
<dbReference type="GO" id="GO:0003723">
    <property type="term" value="F:RNA binding"/>
    <property type="evidence" value="ECO:0007669"/>
    <property type="project" value="TreeGrafter"/>
</dbReference>
<evidence type="ECO:0000256" key="2">
    <source>
        <dbReference type="ARBA" id="ARBA00022801"/>
    </source>
</evidence>
<evidence type="ECO:0000256" key="1">
    <source>
        <dbReference type="ARBA" id="ARBA00022741"/>
    </source>
</evidence>
<feature type="compositionally biased region" description="Basic and acidic residues" evidence="5">
    <location>
        <begin position="188"/>
        <end position="198"/>
    </location>
</feature>
<feature type="region of interest" description="Disordered" evidence="5">
    <location>
        <begin position="130"/>
        <end position="198"/>
    </location>
</feature>